<proteinExistence type="predicted"/>
<dbReference type="SUPFAM" id="SSF56784">
    <property type="entry name" value="HAD-like"/>
    <property type="match status" value="1"/>
</dbReference>
<sequence>MGKPFSNELEQLGGTYEWALSVDISQPVIELKNHYSNLLLVVGSGGSYSAAEFQATLHRLFFSSIAMAVTPVEMISALPRDGSASVWVLSASGNNIDIRRAFQHAALSEPKSVCALVGREQSKLKQINERYHYTNVYEYPLPAGKDGFLASNSLLGFATLLLRIYASASNTNQRIPGSLGRLISDSLVDHESLDSVELILGEVCKTKVVHVVYSERYKSIAVDIESKFVEAGLGSVHLADMRNFAHGRHHWFDKNPENSAILFLTSEHDRDLAQRTLDLLPGTLAKQLLVLRDLNGLELVAGILLSLYMTHWRGVHFGIDPGRPGVPEYGSKIYRLSANAGFAVSVNKERAACQRKMKTSLGQIDSSVWTGYYRQFLRKLKKQAYRGLVLDYDGTLVDGRHRGEPPGEDICRELNRLLAGGMTIGFATGRGKSIRKELRSPGVIEERYWDSVVIGYYNGSEIGYLSDEDCPDQSAEPQSCFDGVESRINQVLGTGSQELRITPRKFQLTVETKVPIPEVLLWDTVCSVIESHYSNDLAVVRSSHSVDILPRDISKNAVVEKLAEKIGVDSGILTIGDRGRWPGNDSALLSTEYSLSVDEVSALPGSCWNLCPAGVRGPQGTLHYLQKIECGDGVAYLR</sequence>
<dbReference type="EMBL" id="PKUS01000023">
    <property type="protein sequence ID" value="PLW67760.1"/>
    <property type="molecule type" value="Genomic_DNA"/>
</dbReference>
<keyword evidence="2" id="KW-1185">Reference proteome</keyword>
<dbReference type="AlphaFoldDB" id="A0A2N5WZT9"/>
<dbReference type="InterPro" id="IPR046348">
    <property type="entry name" value="SIS_dom_sf"/>
</dbReference>
<dbReference type="RefSeq" id="WP_101518527.1">
    <property type="nucleotide sequence ID" value="NZ_PKUS01000023.1"/>
</dbReference>
<dbReference type="Gene3D" id="3.90.1070.10">
    <property type="match status" value="1"/>
</dbReference>
<dbReference type="GO" id="GO:1901135">
    <property type="term" value="P:carbohydrate derivative metabolic process"/>
    <property type="evidence" value="ECO:0007669"/>
    <property type="project" value="InterPro"/>
</dbReference>
<dbReference type="InterPro" id="IPR036412">
    <property type="entry name" value="HAD-like_sf"/>
</dbReference>
<evidence type="ECO:0000313" key="1">
    <source>
        <dbReference type="EMBL" id="PLW67760.1"/>
    </source>
</evidence>
<dbReference type="InterPro" id="IPR023214">
    <property type="entry name" value="HAD_sf"/>
</dbReference>
<gene>
    <name evidence="1" type="ORF">C0039_15175</name>
</gene>
<dbReference type="GO" id="GO:0016787">
    <property type="term" value="F:hydrolase activity"/>
    <property type="evidence" value="ECO:0007669"/>
    <property type="project" value="UniProtKB-KW"/>
</dbReference>
<protein>
    <submittedName>
        <fullName evidence="1">Sucrose-6-phosphate hydrolase</fullName>
    </submittedName>
</protein>
<dbReference type="GO" id="GO:0097367">
    <property type="term" value="F:carbohydrate derivative binding"/>
    <property type="evidence" value="ECO:0007669"/>
    <property type="project" value="InterPro"/>
</dbReference>
<keyword evidence="1" id="KW-0378">Hydrolase</keyword>
<dbReference type="SUPFAM" id="SSF53697">
    <property type="entry name" value="SIS domain"/>
    <property type="match status" value="1"/>
</dbReference>
<dbReference type="Gene3D" id="3.40.50.1000">
    <property type="entry name" value="HAD superfamily/HAD-like"/>
    <property type="match status" value="1"/>
</dbReference>
<dbReference type="OrthoDB" id="1489290at2"/>
<name>A0A2N5WZT9_9GAMM</name>
<comment type="caution">
    <text evidence="1">The sequence shown here is derived from an EMBL/GenBank/DDBJ whole genome shotgun (WGS) entry which is preliminary data.</text>
</comment>
<accession>A0A2N5WZT9</accession>
<dbReference type="Proteomes" id="UP000235005">
    <property type="component" value="Unassembled WGS sequence"/>
</dbReference>
<reference evidence="1 2" key="1">
    <citation type="submission" date="2018-01" db="EMBL/GenBank/DDBJ databases">
        <title>The draft genome sequence of Halioglobus lutimaris HF004.</title>
        <authorList>
            <person name="Du Z.-J."/>
            <person name="Shi M.-J."/>
        </authorList>
    </citation>
    <scope>NUCLEOTIDE SEQUENCE [LARGE SCALE GENOMIC DNA]</scope>
    <source>
        <strain evidence="1 2">HF004</strain>
    </source>
</reference>
<evidence type="ECO:0000313" key="2">
    <source>
        <dbReference type="Proteomes" id="UP000235005"/>
    </source>
</evidence>
<dbReference type="Gene3D" id="3.40.50.10490">
    <property type="entry name" value="Glucose-6-phosphate isomerase like protein, domain 1"/>
    <property type="match status" value="1"/>
</dbReference>
<organism evidence="1 2">
    <name type="scientific">Pseudohalioglobus lutimaris</name>
    <dbReference type="NCBI Taxonomy" id="1737061"/>
    <lineage>
        <taxon>Bacteria</taxon>
        <taxon>Pseudomonadati</taxon>
        <taxon>Pseudomonadota</taxon>
        <taxon>Gammaproteobacteria</taxon>
        <taxon>Cellvibrionales</taxon>
        <taxon>Halieaceae</taxon>
        <taxon>Pseudohalioglobus</taxon>
    </lineage>
</organism>